<dbReference type="GO" id="GO:0017057">
    <property type="term" value="F:6-phosphogluconolactonase activity"/>
    <property type="evidence" value="ECO:0007669"/>
    <property type="project" value="TreeGrafter"/>
</dbReference>
<name>A0A242KDW2_9ENTE</name>
<gene>
    <name evidence="3" type="ORF">A5888_001156</name>
    <name evidence="2" type="ORF">A5888_001171</name>
</gene>
<evidence type="ECO:0000313" key="2">
    <source>
        <dbReference type="EMBL" id="OTP19354.1"/>
    </source>
</evidence>
<dbReference type="InterPro" id="IPR050282">
    <property type="entry name" value="Cycloisomerase_2"/>
</dbReference>
<dbReference type="EMBL" id="NGMM01000001">
    <property type="protein sequence ID" value="OTP19354.1"/>
    <property type="molecule type" value="Genomic_DNA"/>
</dbReference>
<protein>
    <submittedName>
        <fullName evidence="3">6-phosphogluconolactonase</fullName>
    </submittedName>
</protein>
<sequence>MSEKIILGSYTRRVSKGIHEIVLDTEKGELLKAELIVEAKGPTYVTQSNAGNLYSVIEVGEEGGAGSFKTTADNTVELLNTVTEKGAPHCYVAVDEERQLMYGANYHRGMVYSHRILEDGSLELADKITHDEATGPHENQNNAHVHYTDLTPDKRLAVCDLGTDRVYTYDVAADGKLTEKAQYVAEPGTGPRHLVFHPNDQFAYLFGELDNTVTVLAYEAADGTFTQKQKVSTLPEDFTEFSGGAAIRISKDGRFLYASNRGHNSLAVYAVTENGSKIELIQLISTEGDFPRDFDLNATDEYLVAANQNTDNLTLYSRDKETGLLTMIQKDVYAPECVCVYFK</sequence>
<reference evidence="2" key="1">
    <citation type="submission" date="2017-05" db="EMBL/GenBank/DDBJ databases">
        <title>The Genome Sequence of Enterococcus sp. 9E7_DIV0242.</title>
        <authorList>
            <consortium name="The Broad Institute Genomics Platform"/>
            <consortium name="The Broad Institute Genomic Center for Infectious Diseases"/>
            <person name="Earl A."/>
            <person name="Manson A."/>
            <person name="Schwartman J."/>
            <person name="Gilmore M."/>
            <person name="Abouelleil A."/>
            <person name="Cao P."/>
            <person name="Chapman S."/>
            <person name="Cusick C."/>
            <person name="Shea T."/>
            <person name="Young S."/>
            <person name="Neafsey D."/>
            <person name="Nusbaum C."/>
            <person name="Birren B."/>
        </authorList>
    </citation>
    <scope>NUCLEOTIDE SEQUENCE [LARGE SCALE GENOMIC DNA]</scope>
    <source>
        <strain evidence="2">9E7_DIV0242</strain>
    </source>
</reference>
<evidence type="ECO:0000256" key="1">
    <source>
        <dbReference type="ARBA" id="ARBA00005564"/>
    </source>
</evidence>
<dbReference type="GO" id="GO:0005829">
    <property type="term" value="C:cytosol"/>
    <property type="evidence" value="ECO:0007669"/>
    <property type="project" value="TreeGrafter"/>
</dbReference>
<evidence type="ECO:0000313" key="4">
    <source>
        <dbReference type="Proteomes" id="UP000195141"/>
    </source>
</evidence>
<dbReference type="Gene3D" id="2.130.10.10">
    <property type="entry name" value="YVTN repeat-like/Quinoprotein amine dehydrogenase"/>
    <property type="match status" value="1"/>
</dbReference>
<dbReference type="Pfam" id="PF10282">
    <property type="entry name" value="Lactonase"/>
    <property type="match status" value="1"/>
</dbReference>
<keyword evidence="4" id="KW-1185">Reference proteome</keyword>
<dbReference type="PANTHER" id="PTHR30344:SF1">
    <property type="entry name" value="6-PHOSPHOGLUCONOLACTONASE"/>
    <property type="match status" value="1"/>
</dbReference>
<organism evidence="2">
    <name type="scientific">Candidatus Enterococcus clewellii</name>
    <dbReference type="NCBI Taxonomy" id="1834193"/>
    <lineage>
        <taxon>Bacteria</taxon>
        <taxon>Bacillati</taxon>
        <taxon>Bacillota</taxon>
        <taxon>Bacilli</taxon>
        <taxon>Lactobacillales</taxon>
        <taxon>Enterococcaceae</taxon>
        <taxon>Enterococcus</taxon>
    </lineage>
</organism>
<dbReference type="OrthoDB" id="9790815at2"/>
<reference evidence="3" key="3">
    <citation type="submission" date="2024-03" db="EMBL/GenBank/DDBJ databases">
        <title>The Genome Sequence of Enterococcus sp. DIV0242b.</title>
        <authorList>
            <consortium name="The Broad Institute Genomics Platform"/>
            <consortium name="The Broad Institute Microbial Omics Core"/>
            <consortium name="The Broad Institute Genomic Center for Infectious Diseases"/>
            <person name="Earl A."/>
            <person name="Manson A."/>
            <person name="Gilmore M."/>
            <person name="Schwartman J."/>
            <person name="Shea T."/>
            <person name="Abouelleil A."/>
            <person name="Cao P."/>
            <person name="Chapman S."/>
            <person name="Cusick C."/>
            <person name="Young S."/>
            <person name="Neafsey D."/>
            <person name="Nusbaum C."/>
            <person name="Birren B."/>
        </authorList>
    </citation>
    <scope>NUCLEOTIDE SEQUENCE</scope>
    <source>
        <strain evidence="3">9E7_DIV0242</strain>
    </source>
</reference>
<dbReference type="RefSeq" id="WP_086348236.1">
    <property type="nucleotide sequence ID" value="NZ_CP147247.1"/>
</dbReference>
<dbReference type="PANTHER" id="PTHR30344">
    <property type="entry name" value="6-PHOSPHOGLUCONOLACTONASE-RELATED"/>
    <property type="match status" value="1"/>
</dbReference>
<reference evidence="3" key="2">
    <citation type="submission" date="2017-05" db="EMBL/GenBank/DDBJ databases">
        <authorList>
            <consortium name="The Broad Institute Genomics Platform"/>
            <consortium name="The Broad Institute Genomic Center for Infectious Diseases"/>
            <person name="Earl A."/>
            <person name="Manson A."/>
            <person name="Schwartman J."/>
            <person name="Gilmore M."/>
            <person name="Abouelleil A."/>
            <person name="Cao P."/>
            <person name="Chapman S."/>
            <person name="Cusick C."/>
            <person name="Shea T."/>
            <person name="Young S."/>
            <person name="Neafsey D."/>
            <person name="Nusbaum C."/>
            <person name="Birren B."/>
        </authorList>
    </citation>
    <scope>NUCLEOTIDE SEQUENCE</scope>
    <source>
        <strain evidence="3">9E7_DIV0242</strain>
    </source>
</reference>
<dbReference type="InterPro" id="IPR015943">
    <property type="entry name" value="WD40/YVTN_repeat-like_dom_sf"/>
</dbReference>
<dbReference type="AlphaFoldDB" id="A0A242KDW2"/>
<dbReference type="Proteomes" id="UP000195141">
    <property type="component" value="Chromosome"/>
</dbReference>
<dbReference type="SUPFAM" id="SSF51004">
    <property type="entry name" value="C-terminal (heme d1) domain of cytochrome cd1-nitrite reductase"/>
    <property type="match status" value="1"/>
</dbReference>
<dbReference type="InterPro" id="IPR011048">
    <property type="entry name" value="Haem_d1_sf"/>
</dbReference>
<accession>A0A242KDW2</accession>
<comment type="similarity">
    <text evidence="1">Belongs to the cycloisomerase 2 family.</text>
</comment>
<proteinExistence type="inferred from homology"/>
<evidence type="ECO:0000313" key="3">
    <source>
        <dbReference type="EMBL" id="WYJ89434.1"/>
    </source>
</evidence>
<dbReference type="InterPro" id="IPR019405">
    <property type="entry name" value="Lactonase_7-beta_prop"/>
</dbReference>
<dbReference type="EMBL" id="CP147247">
    <property type="protein sequence ID" value="WYJ89434.1"/>
    <property type="molecule type" value="Genomic_DNA"/>
</dbReference>